<organism evidence="2 3">
    <name type="scientific">Macleaya cordata</name>
    <name type="common">Five-seeded plume-poppy</name>
    <name type="synonym">Bocconia cordata</name>
    <dbReference type="NCBI Taxonomy" id="56857"/>
    <lineage>
        <taxon>Eukaryota</taxon>
        <taxon>Viridiplantae</taxon>
        <taxon>Streptophyta</taxon>
        <taxon>Embryophyta</taxon>
        <taxon>Tracheophyta</taxon>
        <taxon>Spermatophyta</taxon>
        <taxon>Magnoliopsida</taxon>
        <taxon>Ranunculales</taxon>
        <taxon>Papaveraceae</taxon>
        <taxon>Papaveroideae</taxon>
        <taxon>Macleaya</taxon>
    </lineage>
</organism>
<evidence type="ECO:0000313" key="2">
    <source>
        <dbReference type="EMBL" id="OVA04674.1"/>
    </source>
</evidence>
<feature type="domain" description="Rho-GAP" evidence="1">
    <location>
        <begin position="141"/>
        <end position="372"/>
    </location>
</feature>
<dbReference type="OrthoDB" id="19923at2759"/>
<dbReference type="Proteomes" id="UP000195402">
    <property type="component" value="Unassembled WGS sequence"/>
</dbReference>
<dbReference type="SMART" id="SM00324">
    <property type="entry name" value="RhoGAP"/>
    <property type="match status" value="1"/>
</dbReference>
<gene>
    <name evidence="2" type="ORF">BVC80_8841g21</name>
</gene>
<dbReference type="AlphaFoldDB" id="A0A200Q2I6"/>
<proteinExistence type="predicted"/>
<dbReference type="InterPro" id="IPR008936">
    <property type="entry name" value="Rho_GTPase_activation_prot"/>
</dbReference>
<dbReference type="Pfam" id="PF00620">
    <property type="entry name" value="RhoGAP"/>
    <property type="match status" value="1"/>
</dbReference>
<dbReference type="EMBL" id="MVGT01003291">
    <property type="protein sequence ID" value="OVA04674.1"/>
    <property type="molecule type" value="Genomic_DNA"/>
</dbReference>
<reference evidence="2 3" key="1">
    <citation type="journal article" date="2017" name="Mol. Plant">
        <title>The Genome of Medicinal Plant Macleaya cordata Provides New Insights into Benzylisoquinoline Alkaloids Metabolism.</title>
        <authorList>
            <person name="Liu X."/>
            <person name="Liu Y."/>
            <person name="Huang P."/>
            <person name="Ma Y."/>
            <person name="Qing Z."/>
            <person name="Tang Q."/>
            <person name="Cao H."/>
            <person name="Cheng P."/>
            <person name="Zheng Y."/>
            <person name="Yuan Z."/>
            <person name="Zhou Y."/>
            <person name="Liu J."/>
            <person name="Tang Z."/>
            <person name="Zhuo Y."/>
            <person name="Zhang Y."/>
            <person name="Yu L."/>
            <person name="Huang J."/>
            <person name="Yang P."/>
            <person name="Peng Q."/>
            <person name="Zhang J."/>
            <person name="Jiang W."/>
            <person name="Zhang Z."/>
            <person name="Lin K."/>
            <person name="Ro D.K."/>
            <person name="Chen X."/>
            <person name="Xiong X."/>
            <person name="Shang Y."/>
            <person name="Huang S."/>
            <person name="Zeng J."/>
        </authorList>
    </citation>
    <scope>NUCLEOTIDE SEQUENCE [LARGE SCALE GENOMIC DNA]</scope>
    <source>
        <strain evidence="3">cv. BLH2017</strain>
        <tissue evidence="2">Root</tissue>
    </source>
</reference>
<dbReference type="OMA" id="MWQQGDS"/>
<keyword evidence="3" id="KW-1185">Reference proteome</keyword>
<evidence type="ECO:0000313" key="3">
    <source>
        <dbReference type="Proteomes" id="UP000195402"/>
    </source>
</evidence>
<dbReference type="SUPFAM" id="SSF48350">
    <property type="entry name" value="GTPase activation domain, GAP"/>
    <property type="match status" value="1"/>
</dbReference>
<accession>A0A200Q2I6</accession>
<dbReference type="STRING" id="56857.A0A200Q2I6"/>
<dbReference type="PANTHER" id="PTHR47367:SF1">
    <property type="entry name" value="OS07G0486500 PROTEIN"/>
    <property type="match status" value="1"/>
</dbReference>
<dbReference type="GO" id="GO:0007165">
    <property type="term" value="P:signal transduction"/>
    <property type="evidence" value="ECO:0007669"/>
    <property type="project" value="InterPro"/>
</dbReference>
<dbReference type="InterPro" id="IPR000198">
    <property type="entry name" value="RhoGAP_dom"/>
</dbReference>
<sequence length="381" mass="42475">MPYETTVSPQWQEKATDFFSSSGVKLKEAGNFFGEVAKDAKGNVAEVAGRVGSLVKSRWSLIQQTKLKPGSKDAVQERFISAAASTSTLLRKGISETKDKVAVGKLKVEEVAKKTAQRSKSILTNIERWQKGVASTDVFGVPIEINVQRQQSIRPIPHILVSCADYLILSGLNTEYLFKSEGDKKVIQQLISLYNEDWRASLPEGVNPVDIAILVKCYIASLPEPLITFDLYHEVRNARSSIPAMRNILKRLPSVNYMTLEYLTALLLRVSQKSPLNKMDASRLSMEMAPLIIWQKEQRPEFFSQYCNLSYKGPSKKTVDLTPTNSAWAILSEEEGDTIDASSAIPLDDGSITDLSSIEVIQCLIQQHNDIFTDANVTVWR</sequence>
<evidence type="ECO:0000259" key="1">
    <source>
        <dbReference type="PROSITE" id="PS50238"/>
    </source>
</evidence>
<dbReference type="InParanoid" id="A0A200Q2I6"/>
<protein>
    <submittedName>
        <fullName evidence="2">Rho GTPase-activating protein domain</fullName>
    </submittedName>
</protein>
<dbReference type="Gene3D" id="1.10.555.10">
    <property type="entry name" value="Rho GTPase activation protein"/>
    <property type="match status" value="1"/>
</dbReference>
<name>A0A200Q2I6_MACCD</name>
<comment type="caution">
    <text evidence="2">The sequence shown here is derived from an EMBL/GenBank/DDBJ whole genome shotgun (WGS) entry which is preliminary data.</text>
</comment>
<dbReference type="CDD" id="cd00159">
    <property type="entry name" value="RhoGAP"/>
    <property type="match status" value="1"/>
</dbReference>
<dbReference type="PANTHER" id="PTHR47367">
    <property type="entry name" value="AUXIN-REGULATED PROTEIN-LIKE"/>
    <property type="match status" value="1"/>
</dbReference>
<dbReference type="PROSITE" id="PS50238">
    <property type="entry name" value="RHOGAP"/>
    <property type="match status" value="1"/>
</dbReference>
<dbReference type="FunCoup" id="A0A200Q2I6">
    <property type="interactions" value="304"/>
</dbReference>